<sequence length="68" mass="8207">MARNWFEQGHSSVSIGMLWETMRWLTGIETTGDIYRLNNNYRSRYVRLLIERNPSWETAFRVRELRAA</sequence>
<proteinExistence type="predicted"/>
<dbReference type="AlphaFoldDB" id="A0A7W9MRW7"/>
<accession>A0A7W9MRW7</accession>
<gene>
    <name evidence="1" type="ORF">HDA39_000179</name>
</gene>
<dbReference type="EMBL" id="JACHMY010000001">
    <property type="protein sequence ID" value="MBB5833445.1"/>
    <property type="molecule type" value="Genomic_DNA"/>
</dbReference>
<dbReference type="RefSeq" id="WP_184793333.1">
    <property type="nucleotide sequence ID" value="NZ_JACHMY010000001.1"/>
</dbReference>
<name>A0A7W9MRW7_9ACTN</name>
<evidence type="ECO:0000313" key="2">
    <source>
        <dbReference type="Proteomes" id="UP000549971"/>
    </source>
</evidence>
<evidence type="ECO:0000313" key="1">
    <source>
        <dbReference type="EMBL" id="MBB5833445.1"/>
    </source>
</evidence>
<keyword evidence="2" id="KW-1185">Reference proteome</keyword>
<dbReference type="Proteomes" id="UP000549971">
    <property type="component" value="Unassembled WGS sequence"/>
</dbReference>
<organism evidence="1 2">
    <name type="scientific">Kribbella italica</name>
    <dbReference type="NCBI Taxonomy" id="1540520"/>
    <lineage>
        <taxon>Bacteria</taxon>
        <taxon>Bacillati</taxon>
        <taxon>Actinomycetota</taxon>
        <taxon>Actinomycetes</taxon>
        <taxon>Propionibacteriales</taxon>
        <taxon>Kribbellaceae</taxon>
        <taxon>Kribbella</taxon>
    </lineage>
</organism>
<protein>
    <submittedName>
        <fullName evidence="1">Uncharacterized protein</fullName>
    </submittedName>
</protein>
<comment type="caution">
    <text evidence="1">The sequence shown here is derived from an EMBL/GenBank/DDBJ whole genome shotgun (WGS) entry which is preliminary data.</text>
</comment>
<reference evidence="1 2" key="1">
    <citation type="submission" date="2020-08" db="EMBL/GenBank/DDBJ databases">
        <title>Sequencing the genomes of 1000 actinobacteria strains.</title>
        <authorList>
            <person name="Klenk H.-P."/>
        </authorList>
    </citation>
    <scope>NUCLEOTIDE SEQUENCE [LARGE SCALE GENOMIC DNA]</scope>
    <source>
        <strain evidence="1 2">DSM 28967</strain>
    </source>
</reference>